<keyword evidence="2" id="KW-0732">Signal</keyword>
<organism evidence="4 5">
    <name type="scientific">Coregonus suidteri</name>
    <dbReference type="NCBI Taxonomy" id="861788"/>
    <lineage>
        <taxon>Eukaryota</taxon>
        <taxon>Metazoa</taxon>
        <taxon>Chordata</taxon>
        <taxon>Craniata</taxon>
        <taxon>Vertebrata</taxon>
        <taxon>Euteleostomi</taxon>
        <taxon>Actinopterygii</taxon>
        <taxon>Neopterygii</taxon>
        <taxon>Teleostei</taxon>
        <taxon>Protacanthopterygii</taxon>
        <taxon>Salmoniformes</taxon>
        <taxon>Salmonidae</taxon>
        <taxon>Coregoninae</taxon>
        <taxon>Coregonus</taxon>
    </lineage>
</organism>
<name>A0AAN8QCD9_9TELE</name>
<dbReference type="SMART" id="SM00199">
    <property type="entry name" value="SCY"/>
    <property type="match status" value="1"/>
</dbReference>
<comment type="caution">
    <text evidence="4">The sequence shown here is derived from an EMBL/GenBank/DDBJ whole genome shotgun (WGS) entry which is preliminary data.</text>
</comment>
<dbReference type="GO" id="GO:0008009">
    <property type="term" value="F:chemokine activity"/>
    <property type="evidence" value="ECO:0007669"/>
    <property type="project" value="InterPro"/>
</dbReference>
<evidence type="ECO:0000313" key="4">
    <source>
        <dbReference type="EMBL" id="KAK6299584.1"/>
    </source>
</evidence>
<dbReference type="PANTHER" id="PTHR12015:SF165">
    <property type="entry name" value="CHEMOKINE (C-C MOTIF) LIGAND 34A, DUPLICATE 4-RELATED"/>
    <property type="match status" value="1"/>
</dbReference>
<dbReference type="InterPro" id="IPR001811">
    <property type="entry name" value="Chemokine_IL8-like_dom"/>
</dbReference>
<sequence>MSVFQSRTLSLALLIAMCVYLTSVSANYRRPTKVTTNCCTSVSKTDIKFRLKGYHIQNAMAPCVDAIVFYSVKGGKICSDPKAPWVNSRKQYLNVMKKQRRHV</sequence>
<dbReference type="InterPro" id="IPR036048">
    <property type="entry name" value="Interleukin_8-like_sf"/>
</dbReference>
<dbReference type="Pfam" id="PF00048">
    <property type="entry name" value="IL8"/>
    <property type="match status" value="1"/>
</dbReference>
<dbReference type="InterPro" id="IPR039809">
    <property type="entry name" value="Chemokine_b/g/d"/>
</dbReference>
<feature type="chain" id="PRO_5042879398" description="Chemokine interleukin-8-like domain-containing protein" evidence="2">
    <location>
        <begin position="27"/>
        <end position="103"/>
    </location>
</feature>
<dbReference type="Gene3D" id="2.40.50.40">
    <property type="match status" value="1"/>
</dbReference>
<dbReference type="GO" id="GO:0005615">
    <property type="term" value="C:extracellular space"/>
    <property type="evidence" value="ECO:0007669"/>
    <property type="project" value="UniProtKB-KW"/>
</dbReference>
<dbReference type="GO" id="GO:0006955">
    <property type="term" value="P:immune response"/>
    <property type="evidence" value="ECO:0007669"/>
    <property type="project" value="InterPro"/>
</dbReference>
<evidence type="ECO:0000256" key="1">
    <source>
        <dbReference type="ARBA" id="ARBA00022514"/>
    </source>
</evidence>
<gene>
    <name evidence="4" type="ORF">J4Q44_G00296170</name>
</gene>
<reference evidence="4 5" key="1">
    <citation type="submission" date="2021-04" db="EMBL/GenBank/DDBJ databases">
        <authorList>
            <person name="De Guttry C."/>
            <person name="Zahm M."/>
            <person name="Klopp C."/>
            <person name="Cabau C."/>
            <person name="Louis A."/>
            <person name="Berthelot C."/>
            <person name="Parey E."/>
            <person name="Roest Crollius H."/>
            <person name="Montfort J."/>
            <person name="Robinson-Rechavi M."/>
            <person name="Bucao C."/>
            <person name="Bouchez O."/>
            <person name="Gislard M."/>
            <person name="Lluch J."/>
            <person name="Milhes M."/>
            <person name="Lampietro C."/>
            <person name="Lopez Roques C."/>
            <person name="Donnadieu C."/>
            <person name="Braasch I."/>
            <person name="Desvignes T."/>
            <person name="Postlethwait J."/>
            <person name="Bobe J."/>
            <person name="Wedekind C."/>
            <person name="Guiguen Y."/>
        </authorList>
    </citation>
    <scope>NUCLEOTIDE SEQUENCE [LARGE SCALE GENOMIC DNA]</scope>
    <source>
        <strain evidence="4">Cs_M1</strain>
        <tissue evidence="4">Blood</tissue>
    </source>
</reference>
<proteinExistence type="predicted"/>
<dbReference type="EMBL" id="JAGTTL010000028">
    <property type="protein sequence ID" value="KAK6299584.1"/>
    <property type="molecule type" value="Genomic_DNA"/>
</dbReference>
<evidence type="ECO:0000259" key="3">
    <source>
        <dbReference type="SMART" id="SM00199"/>
    </source>
</evidence>
<protein>
    <recommendedName>
        <fullName evidence="3">Chemokine interleukin-8-like domain-containing protein</fullName>
    </recommendedName>
</protein>
<feature type="domain" description="Chemokine interleukin-8-like" evidence="3">
    <location>
        <begin position="35"/>
        <end position="96"/>
    </location>
</feature>
<dbReference type="PANTHER" id="PTHR12015">
    <property type="entry name" value="SMALL INDUCIBLE CYTOKINE A"/>
    <property type="match status" value="1"/>
</dbReference>
<dbReference type="AlphaFoldDB" id="A0AAN8QCD9"/>
<feature type="signal peptide" evidence="2">
    <location>
        <begin position="1"/>
        <end position="26"/>
    </location>
</feature>
<keyword evidence="1" id="KW-0202">Cytokine</keyword>
<dbReference type="SUPFAM" id="SSF54117">
    <property type="entry name" value="Interleukin 8-like chemokines"/>
    <property type="match status" value="1"/>
</dbReference>
<evidence type="ECO:0000256" key="2">
    <source>
        <dbReference type="SAM" id="SignalP"/>
    </source>
</evidence>
<evidence type="ECO:0000313" key="5">
    <source>
        <dbReference type="Proteomes" id="UP001356427"/>
    </source>
</evidence>
<dbReference type="Proteomes" id="UP001356427">
    <property type="component" value="Unassembled WGS sequence"/>
</dbReference>
<keyword evidence="5" id="KW-1185">Reference proteome</keyword>
<accession>A0AAN8QCD9</accession>